<evidence type="ECO:0000256" key="1">
    <source>
        <dbReference type="SAM" id="MobiDB-lite"/>
    </source>
</evidence>
<dbReference type="SUPFAM" id="SSF50952">
    <property type="entry name" value="Soluble quinoprotein glucose dehydrogenase"/>
    <property type="match status" value="1"/>
</dbReference>
<evidence type="ECO:0000313" key="3">
    <source>
        <dbReference type="EMBL" id="QBP17663.1"/>
    </source>
</evidence>
<dbReference type="InterPro" id="IPR011041">
    <property type="entry name" value="Quinoprot_gluc/sorb_DH_b-prop"/>
</dbReference>
<keyword evidence="2" id="KW-0732">Signal</keyword>
<organism evidence="3 4">
    <name type="scientific">Acetilactobacillus jinshanensis</name>
    <dbReference type="NCBI Taxonomy" id="1720083"/>
    <lineage>
        <taxon>Bacteria</taxon>
        <taxon>Bacillati</taxon>
        <taxon>Bacillota</taxon>
        <taxon>Bacilli</taxon>
        <taxon>Lactobacillales</taxon>
        <taxon>Lactobacillaceae</taxon>
        <taxon>Acetilactobacillus</taxon>
    </lineage>
</organism>
<dbReference type="RefSeq" id="WP_133441209.1">
    <property type="nucleotide sequence ID" value="NZ_CP034726.1"/>
</dbReference>
<feature type="signal peptide" evidence="2">
    <location>
        <begin position="1"/>
        <end position="28"/>
    </location>
</feature>
<protein>
    <submittedName>
        <fullName evidence="3">Uncharacterized protein</fullName>
    </submittedName>
</protein>
<proteinExistence type="predicted"/>
<name>A0A4P6ZJG3_9LACO</name>
<dbReference type="Proteomes" id="UP000294321">
    <property type="component" value="Chromosome"/>
</dbReference>
<dbReference type="OrthoDB" id="2276332at2"/>
<dbReference type="KEGG" id="lji:ELX58_00355"/>
<dbReference type="EMBL" id="CP034726">
    <property type="protein sequence ID" value="QBP17663.1"/>
    <property type="molecule type" value="Genomic_DNA"/>
</dbReference>
<feature type="chain" id="PRO_5020618630" evidence="2">
    <location>
        <begin position="29"/>
        <end position="413"/>
    </location>
</feature>
<gene>
    <name evidence="3" type="ORF">ELX58_00355</name>
</gene>
<evidence type="ECO:0000256" key="2">
    <source>
        <dbReference type="SAM" id="SignalP"/>
    </source>
</evidence>
<feature type="region of interest" description="Disordered" evidence="1">
    <location>
        <begin position="331"/>
        <end position="413"/>
    </location>
</feature>
<keyword evidence="4" id="KW-1185">Reference proteome</keyword>
<sequence>MSKNLKRVLLIGAGVLAGLSLSMVSPKAATINQRGNALTSYIKSSHFNFVKNAHYVEPDNYSDNYNQNTNPDRTFKATGGNYKVNYSAYAQLDDQNGNYNPQSVAIDKDGTTYVSYRVGPTKVQIARYPSINNVSDGMLNNVKYGPVFNGGHGQAMALNPKNGQLWLLYNPDGSASSTKLFEISKSSLKPINTVKFHMSPYPMGDTLAFDKNGNAYMCIRTFGGAAPVGSLKLFKGKITPHSVNFKMVQGLRYAPGAIMQNMSYNPSNNRIYFITDGEIMSVPANHYSHLKPSDVRADELSDHYEFEDLAFHDGKGYLLVHYPSELMVSNNHVSQSSKVPKRVAKKANKKATKKHARKNAKKVSAKQNRKSTKKTTKHSNKNNHKKVTKRNNKRNAKKSVKKAVRRHDRKNRK</sequence>
<dbReference type="AlphaFoldDB" id="A0A4P6ZJG3"/>
<feature type="compositionally biased region" description="Basic residues" evidence="1">
    <location>
        <begin position="339"/>
        <end position="413"/>
    </location>
</feature>
<reference evidence="4" key="1">
    <citation type="submission" date="2018-12" db="EMBL/GenBank/DDBJ databases">
        <title>A new species of lactobacillus.</title>
        <authorList>
            <person name="Jian Y."/>
            <person name="Xin L."/>
            <person name="Hong Z.J."/>
            <person name="Ming L.Z."/>
            <person name="Hong X.Z."/>
        </authorList>
    </citation>
    <scope>NUCLEOTIDE SEQUENCE [LARGE SCALE GENOMIC DNA]</scope>
    <source>
        <strain evidence="4">HSLZ-75</strain>
    </source>
</reference>
<accession>A0A4P6ZJG3</accession>
<evidence type="ECO:0000313" key="4">
    <source>
        <dbReference type="Proteomes" id="UP000294321"/>
    </source>
</evidence>